<dbReference type="PIRSF" id="PIRSF019709">
    <property type="entry name" value="Methyltransf_MtxX"/>
    <property type="match status" value="1"/>
</dbReference>
<dbReference type="AlphaFoldDB" id="A0A2A2HA63"/>
<dbReference type="OrthoDB" id="53227at2157"/>
<name>A0A2A2HA63_METBR</name>
<dbReference type="SUPFAM" id="SSF53659">
    <property type="entry name" value="Isocitrate/Isopropylmalate dehydrogenase-like"/>
    <property type="match status" value="1"/>
</dbReference>
<dbReference type="EMBL" id="LMVM01000001">
    <property type="protein sequence ID" value="PAV06289.1"/>
    <property type="molecule type" value="Genomic_DNA"/>
</dbReference>
<comment type="caution">
    <text evidence="4">The sequence shown here is derived from an EMBL/GenBank/DDBJ whole genome shotgun (WGS) entry which is preliminary data.</text>
</comment>
<dbReference type="GO" id="GO:0008168">
    <property type="term" value="F:methyltransferase activity"/>
    <property type="evidence" value="ECO:0007669"/>
    <property type="project" value="UniProtKB-KW"/>
</dbReference>
<sequence>MKIAAGVGENKNIIEASKKVDFEVILTESEDKLINMLLNKEVDAAVRGSLSASKILSILKEKYHGKLYRASFLETNDQKFLFAPVGIDEGDNPEEKIKIIELGAEFLSKIGIEPKIAVLSGGRPQDVGRSQKIDDSIADGEHITSVAKSKYSVKHYFILIENAIKDNVNFILAPDGISGNLIFRTLVFLGSGKSHGAVTLGINEIFIDTSRSQSVEGYIRALEFSNYLARLKSRNKNATIKTTL</sequence>
<reference evidence="4 5" key="1">
    <citation type="journal article" date="2017" name="BMC Genomics">
        <title>Genomic analysis of methanogenic archaea reveals a shift towards energy conservation.</title>
        <authorList>
            <person name="Gilmore S.P."/>
            <person name="Henske J.K."/>
            <person name="Sexton J.A."/>
            <person name="Solomon K.V."/>
            <person name="Seppala S."/>
            <person name="Yoo J.I."/>
            <person name="Huyett L.M."/>
            <person name="Pressman A."/>
            <person name="Cogan J.Z."/>
            <person name="Kivenson V."/>
            <person name="Peng X."/>
            <person name="Tan Y."/>
            <person name="Valentine D.L."/>
            <person name="O'Malley M.A."/>
        </authorList>
    </citation>
    <scope>NUCLEOTIDE SEQUENCE [LARGE SCALE GENOMIC DNA]</scope>
    <source>
        <strain evidence="4 5">M.o.H.</strain>
    </source>
</reference>
<keyword evidence="5" id="KW-1185">Reference proteome</keyword>
<dbReference type="GO" id="GO:0032259">
    <property type="term" value="P:methylation"/>
    <property type="evidence" value="ECO:0007669"/>
    <property type="project" value="UniProtKB-KW"/>
</dbReference>
<accession>A0A2A2HA63</accession>
<dbReference type="NCBIfam" id="TIGR03270">
    <property type="entry name" value="methan_mark_4"/>
    <property type="match status" value="1"/>
</dbReference>
<keyword evidence="3 4" id="KW-0808">Transferase</keyword>
<evidence type="ECO:0000313" key="4">
    <source>
        <dbReference type="EMBL" id="PAV06289.1"/>
    </source>
</evidence>
<evidence type="ECO:0000256" key="2">
    <source>
        <dbReference type="ARBA" id="ARBA00022603"/>
    </source>
</evidence>
<keyword evidence="2 4" id="KW-0489">Methyltransferase</keyword>
<comment type="similarity">
    <text evidence="1">Belongs to the MtxX family.</text>
</comment>
<evidence type="ECO:0000256" key="1">
    <source>
        <dbReference type="ARBA" id="ARBA00009125"/>
    </source>
</evidence>
<dbReference type="Proteomes" id="UP000217784">
    <property type="component" value="Unassembled WGS sequence"/>
</dbReference>
<gene>
    <name evidence="4" type="ORF">ASJ80_15790</name>
</gene>
<dbReference type="RefSeq" id="WP_069582682.1">
    <property type="nucleotide sequence ID" value="NZ_LMVM01000001.1"/>
</dbReference>
<dbReference type="InterPro" id="IPR016764">
    <property type="entry name" value="MeTrfase_MtxX_xsu"/>
</dbReference>
<dbReference type="Gene3D" id="3.40.718.10">
    <property type="entry name" value="Isopropylmalate Dehydrogenase"/>
    <property type="match status" value="1"/>
</dbReference>
<proteinExistence type="inferred from homology"/>
<evidence type="ECO:0000256" key="3">
    <source>
        <dbReference type="ARBA" id="ARBA00022679"/>
    </source>
</evidence>
<evidence type="ECO:0000313" key="5">
    <source>
        <dbReference type="Proteomes" id="UP000217784"/>
    </source>
</evidence>
<organism evidence="4 5">
    <name type="scientific">Methanobacterium bryantii</name>
    <dbReference type="NCBI Taxonomy" id="2161"/>
    <lineage>
        <taxon>Archaea</taxon>
        <taxon>Methanobacteriati</taxon>
        <taxon>Methanobacteriota</taxon>
        <taxon>Methanomada group</taxon>
        <taxon>Methanobacteria</taxon>
        <taxon>Methanobacteriales</taxon>
        <taxon>Methanobacteriaceae</taxon>
        <taxon>Methanobacterium</taxon>
    </lineage>
</organism>
<protein>
    <submittedName>
        <fullName evidence="4">Methyltransferase</fullName>
    </submittedName>
</protein>